<dbReference type="GO" id="GO:0004806">
    <property type="term" value="F:triacylglycerol lipase activity"/>
    <property type="evidence" value="ECO:0007669"/>
    <property type="project" value="InterPro"/>
</dbReference>
<evidence type="ECO:0000313" key="2">
    <source>
        <dbReference type="EMBL" id="KAF2814953.1"/>
    </source>
</evidence>
<keyword evidence="3" id="KW-1185">Reference proteome</keyword>
<dbReference type="GeneID" id="54465891"/>
<reference evidence="4" key="3">
    <citation type="submission" date="2025-04" db="UniProtKB">
        <authorList>
            <consortium name="RefSeq"/>
        </authorList>
    </citation>
    <scope>IDENTIFICATION</scope>
    <source>
        <strain evidence="4">CBS 304.34</strain>
    </source>
</reference>
<reference evidence="2 4" key="1">
    <citation type="journal article" date="2020" name="Stud. Mycol.">
        <title>101 Dothideomycetes genomes: a test case for predicting lifestyles and emergence of pathogens.</title>
        <authorList>
            <person name="Haridas S."/>
            <person name="Albert R."/>
            <person name="Binder M."/>
            <person name="Bloem J."/>
            <person name="Labutti K."/>
            <person name="Salamov A."/>
            <person name="Andreopoulos B."/>
            <person name="Baker S."/>
            <person name="Barry K."/>
            <person name="Bills G."/>
            <person name="Bluhm B."/>
            <person name="Cannon C."/>
            <person name="Castanera R."/>
            <person name="Culley D."/>
            <person name="Daum C."/>
            <person name="Ezra D."/>
            <person name="Gonzalez J."/>
            <person name="Henrissat B."/>
            <person name="Kuo A."/>
            <person name="Liang C."/>
            <person name="Lipzen A."/>
            <person name="Lutzoni F."/>
            <person name="Magnuson J."/>
            <person name="Mondo S."/>
            <person name="Nolan M."/>
            <person name="Ohm R."/>
            <person name="Pangilinan J."/>
            <person name="Park H.-J."/>
            <person name="Ramirez L."/>
            <person name="Alfaro M."/>
            <person name="Sun H."/>
            <person name="Tritt A."/>
            <person name="Yoshinaga Y."/>
            <person name="Zwiers L.-H."/>
            <person name="Turgeon B."/>
            <person name="Goodwin S."/>
            <person name="Spatafora J."/>
            <person name="Crous P."/>
            <person name="Grigoriev I."/>
        </authorList>
    </citation>
    <scope>NUCLEOTIDE SEQUENCE</scope>
    <source>
        <strain evidence="2 4">CBS 304.34</strain>
    </source>
</reference>
<dbReference type="OrthoDB" id="2373480at2759"/>
<dbReference type="InterPro" id="IPR005152">
    <property type="entry name" value="Lipase_secreted"/>
</dbReference>
<accession>A0A6A6Z2P7</accession>
<dbReference type="PANTHER" id="PTHR34853">
    <property type="match status" value="1"/>
</dbReference>
<proteinExistence type="predicted"/>
<dbReference type="EMBL" id="MU003694">
    <property type="protein sequence ID" value="KAF2814953.1"/>
    <property type="molecule type" value="Genomic_DNA"/>
</dbReference>
<dbReference type="Proteomes" id="UP000504636">
    <property type="component" value="Unplaced"/>
</dbReference>
<organism evidence="2">
    <name type="scientific">Mytilinidion resinicola</name>
    <dbReference type="NCBI Taxonomy" id="574789"/>
    <lineage>
        <taxon>Eukaryota</taxon>
        <taxon>Fungi</taxon>
        <taxon>Dikarya</taxon>
        <taxon>Ascomycota</taxon>
        <taxon>Pezizomycotina</taxon>
        <taxon>Dothideomycetes</taxon>
        <taxon>Pleosporomycetidae</taxon>
        <taxon>Mytilinidiales</taxon>
        <taxon>Mytilinidiaceae</taxon>
        <taxon>Mytilinidion</taxon>
    </lineage>
</organism>
<evidence type="ECO:0000313" key="3">
    <source>
        <dbReference type="Proteomes" id="UP000504636"/>
    </source>
</evidence>
<dbReference type="PANTHER" id="PTHR34853:SF5">
    <property type="entry name" value="LIP-DOMAIN-CONTAINING PROTEIN-RELATED"/>
    <property type="match status" value="1"/>
</dbReference>
<reference evidence="4" key="2">
    <citation type="submission" date="2020-04" db="EMBL/GenBank/DDBJ databases">
        <authorList>
            <consortium name="NCBI Genome Project"/>
        </authorList>
    </citation>
    <scope>NUCLEOTIDE SEQUENCE</scope>
    <source>
        <strain evidence="4">CBS 304.34</strain>
    </source>
</reference>
<name>A0A6A6Z2P7_9PEZI</name>
<keyword evidence="1" id="KW-0378">Hydrolase</keyword>
<dbReference type="Gene3D" id="1.10.260.130">
    <property type="match status" value="1"/>
</dbReference>
<dbReference type="RefSeq" id="XP_033581917.1">
    <property type="nucleotide sequence ID" value="XM_033724998.1"/>
</dbReference>
<dbReference type="Pfam" id="PF03583">
    <property type="entry name" value="LIP"/>
    <property type="match status" value="1"/>
</dbReference>
<dbReference type="GO" id="GO:0016042">
    <property type="term" value="P:lipid catabolic process"/>
    <property type="evidence" value="ECO:0007669"/>
    <property type="project" value="InterPro"/>
</dbReference>
<evidence type="ECO:0000313" key="4">
    <source>
        <dbReference type="RefSeq" id="XP_033581917.1"/>
    </source>
</evidence>
<dbReference type="AlphaFoldDB" id="A0A6A6Z2P7"/>
<protein>
    <submittedName>
        <fullName evidence="2 4">Uncharacterized protein</fullName>
    </submittedName>
</protein>
<evidence type="ECO:0000256" key="1">
    <source>
        <dbReference type="ARBA" id="ARBA00022801"/>
    </source>
</evidence>
<sequence length="100" mass="10779">MASNSHEHDRRILGRALASELTAESHKEYALELKIAGGAIGGLPTNITKLFLAVNGNVFAELMSASMLAVAAKFPELAAYIETQLIKDYIAQFSILISQC</sequence>
<gene>
    <name evidence="2 4" type="ORF">BDZ99DRAFT_515717</name>
</gene>